<dbReference type="Proteomes" id="UP000294933">
    <property type="component" value="Unassembled WGS sequence"/>
</dbReference>
<feature type="compositionally biased region" description="Basic and acidic residues" evidence="1">
    <location>
        <begin position="8"/>
        <end position="28"/>
    </location>
</feature>
<feature type="region of interest" description="Disordered" evidence="1">
    <location>
        <begin position="1"/>
        <end position="29"/>
    </location>
</feature>
<evidence type="ECO:0000256" key="1">
    <source>
        <dbReference type="SAM" id="MobiDB-lite"/>
    </source>
</evidence>
<proteinExistence type="predicted"/>
<feature type="region of interest" description="Disordered" evidence="1">
    <location>
        <begin position="225"/>
        <end position="251"/>
    </location>
</feature>
<evidence type="ECO:0000313" key="3">
    <source>
        <dbReference type="Proteomes" id="UP000294933"/>
    </source>
</evidence>
<protein>
    <submittedName>
        <fullName evidence="2">Uncharacterized protein</fullName>
    </submittedName>
</protein>
<reference evidence="2 3" key="1">
    <citation type="submission" date="2018-06" db="EMBL/GenBank/DDBJ databases">
        <title>A transcriptomic atlas of mushroom development highlights an independent origin of complex multicellularity.</title>
        <authorList>
            <consortium name="DOE Joint Genome Institute"/>
            <person name="Krizsan K."/>
            <person name="Almasi E."/>
            <person name="Merenyi Z."/>
            <person name="Sahu N."/>
            <person name="Viragh M."/>
            <person name="Koszo T."/>
            <person name="Mondo S."/>
            <person name="Kiss B."/>
            <person name="Balint B."/>
            <person name="Kues U."/>
            <person name="Barry K."/>
            <person name="Hegedus J.C."/>
            <person name="Henrissat B."/>
            <person name="Johnson J."/>
            <person name="Lipzen A."/>
            <person name="Ohm R."/>
            <person name="Nagy I."/>
            <person name="Pangilinan J."/>
            <person name="Yan J."/>
            <person name="Xiong Y."/>
            <person name="Grigoriev I.V."/>
            <person name="Hibbett D.S."/>
            <person name="Nagy L.G."/>
        </authorList>
    </citation>
    <scope>NUCLEOTIDE SEQUENCE [LARGE SCALE GENOMIC DNA]</scope>
    <source>
        <strain evidence="2 3">SZMC22713</strain>
    </source>
</reference>
<organism evidence="2 3">
    <name type="scientific">Rickenella mellea</name>
    <dbReference type="NCBI Taxonomy" id="50990"/>
    <lineage>
        <taxon>Eukaryota</taxon>
        <taxon>Fungi</taxon>
        <taxon>Dikarya</taxon>
        <taxon>Basidiomycota</taxon>
        <taxon>Agaricomycotina</taxon>
        <taxon>Agaricomycetes</taxon>
        <taxon>Hymenochaetales</taxon>
        <taxon>Rickenellaceae</taxon>
        <taxon>Rickenella</taxon>
    </lineage>
</organism>
<keyword evidence="3" id="KW-1185">Reference proteome</keyword>
<accession>A0A4Y7Q9N0</accession>
<sequence length="251" mass="28437">MFAKLTKRPAERARGGRSEDCSTRERVTHRVTPRAGELEFSSHGIEAMKTMIDSAVTRGPSCGPELVRLKDVMNPLSWFPVRKPVGGQRKLMSLISLEDALWRGPPPLGLEFRTIPGATEYSWDVPVLGTGNIKARETTQEERRRGRCMFTERPHCHCIARRASCLERRISLEHLRSTLTYAELLIDGRLFRHLVCTQKITGVVTKGELANTLFIATLSHRGTKADNQLERQKEDADEPQRPQLREVADRV</sequence>
<dbReference type="EMBL" id="ML170168">
    <property type="protein sequence ID" value="TDL24066.1"/>
    <property type="molecule type" value="Genomic_DNA"/>
</dbReference>
<evidence type="ECO:0000313" key="2">
    <source>
        <dbReference type="EMBL" id="TDL24066.1"/>
    </source>
</evidence>
<name>A0A4Y7Q9N0_9AGAM</name>
<gene>
    <name evidence="2" type="ORF">BD410DRAFT_802367</name>
</gene>
<dbReference type="AlphaFoldDB" id="A0A4Y7Q9N0"/>
<dbReference type="VEuPathDB" id="FungiDB:BD410DRAFT_802367"/>